<dbReference type="KEGG" id="mng:MNEG_4841"/>
<name>A0A0D2MJF1_9CHLO</name>
<feature type="region of interest" description="Disordered" evidence="1">
    <location>
        <begin position="1117"/>
        <end position="1138"/>
    </location>
</feature>
<dbReference type="InterPro" id="IPR008395">
    <property type="entry name" value="Agenet-like_dom"/>
</dbReference>
<dbReference type="EMBL" id="KK100911">
    <property type="protein sequence ID" value="KIZ03120.1"/>
    <property type="molecule type" value="Genomic_DNA"/>
</dbReference>
<feature type="compositionally biased region" description="Gly residues" evidence="1">
    <location>
        <begin position="604"/>
        <end position="614"/>
    </location>
</feature>
<feature type="compositionally biased region" description="Basic and acidic residues" evidence="1">
    <location>
        <begin position="244"/>
        <end position="258"/>
    </location>
</feature>
<feature type="compositionally biased region" description="Acidic residues" evidence="1">
    <location>
        <begin position="259"/>
        <end position="271"/>
    </location>
</feature>
<feature type="compositionally biased region" description="Low complexity" evidence="1">
    <location>
        <begin position="615"/>
        <end position="634"/>
    </location>
</feature>
<feature type="region of interest" description="Disordered" evidence="1">
    <location>
        <begin position="85"/>
        <end position="109"/>
    </location>
</feature>
<proteinExistence type="predicted"/>
<dbReference type="GO" id="GO:0006384">
    <property type="term" value="P:transcription initiation at RNA polymerase III promoter"/>
    <property type="evidence" value="ECO:0007669"/>
    <property type="project" value="InterPro"/>
</dbReference>
<dbReference type="RefSeq" id="XP_013902139.1">
    <property type="nucleotide sequence ID" value="XM_014046685.1"/>
</dbReference>
<feature type="compositionally biased region" description="Acidic residues" evidence="1">
    <location>
        <begin position="672"/>
        <end position="694"/>
    </location>
</feature>
<feature type="compositionally biased region" description="Low complexity" evidence="1">
    <location>
        <begin position="1755"/>
        <end position="1769"/>
    </location>
</feature>
<feature type="compositionally biased region" description="Basic residues" evidence="1">
    <location>
        <begin position="647"/>
        <end position="658"/>
    </location>
</feature>
<organism evidence="3 4">
    <name type="scientific">Monoraphidium neglectum</name>
    <dbReference type="NCBI Taxonomy" id="145388"/>
    <lineage>
        <taxon>Eukaryota</taxon>
        <taxon>Viridiplantae</taxon>
        <taxon>Chlorophyta</taxon>
        <taxon>core chlorophytes</taxon>
        <taxon>Chlorophyceae</taxon>
        <taxon>CS clade</taxon>
        <taxon>Sphaeropleales</taxon>
        <taxon>Selenastraceae</taxon>
        <taxon>Monoraphidium</taxon>
    </lineage>
</organism>
<feature type="region of interest" description="Disordered" evidence="1">
    <location>
        <begin position="1453"/>
        <end position="1484"/>
    </location>
</feature>
<feature type="region of interest" description="Disordered" evidence="1">
    <location>
        <begin position="209"/>
        <end position="317"/>
    </location>
</feature>
<feature type="region of interest" description="Disordered" evidence="1">
    <location>
        <begin position="1509"/>
        <end position="1529"/>
    </location>
</feature>
<feature type="compositionally biased region" description="Low complexity" evidence="1">
    <location>
        <begin position="1174"/>
        <end position="1190"/>
    </location>
</feature>
<feature type="compositionally biased region" description="Acidic residues" evidence="1">
    <location>
        <begin position="767"/>
        <end position="782"/>
    </location>
</feature>
<feature type="region of interest" description="Disordered" evidence="1">
    <location>
        <begin position="1608"/>
        <end position="1640"/>
    </location>
</feature>
<feature type="region of interest" description="Disordered" evidence="1">
    <location>
        <begin position="529"/>
        <end position="782"/>
    </location>
</feature>
<dbReference type="GO" id="GO:0004402">
    <property type="term" value="F:histone acetyltransferase activity"/>
    <property type="evidence" value="ECO:0007669"/>
    <property type="project" value="InterPro"/>
</dbReference>
<dbReference type="PANTHER" id="PTHR15496:SF2">
    <property type="entry name" value="GENERAL TRANSCRIPTION FACTOR 3C POLYPEPTIDE 4"/>
    <property type="match status" value="1"/>
</dbReference>
<evidence type="ECO:0000256" key="1">
    <source>
        <dbReference type="SAM" id="MobiDB-lite"/>
    </source>
</evidence>
<feature type="compositionally biased region" description="Low complexity" evidence="1">
    <location>
        <begin position="728"/>
        <end position="737"/>
    </location>
</feature>
<dbReference type="InterPro" id="IPR044230">
    <property type="entry name" value="GTF3C4"/>
</dbReference>
<feature type="compositionally biased region" description="Low complexity" evidence="1">
    <location>
        <begin position="1511"/>
        <end position="1520"/>
    </location>
</feature>
<dbReference type="SMART" id="SM00743">
    <property type="entry name" value="Agenet"/>
    <property type="match status" value="1"/>
</dbReference>
<feature type="compositionally biased region" description="Low complexity" evidence="1">
    <location>
        <begin position="529"/>
        <end position="541"/>
    </location>
</feature>
<feature type="compositionally biased region" description="Basic and acidic residues" evidence="1">
    <location>
        <begin position="542"/>
        <end position="569"/>
    </location>
</feature>
<feature type="compositionally biased region" description="Low complexity" evidence="1">
    <location>
        <begin position="223"/>
        <end position="238"/>
    </location>
</feature>
<feature type="compositionally biased region" description="Basic residues" evidence="1">
    <location>
        <begin position="1628"/>
        <end position="1640"/>
    </location>
</feature>
<feature type="compositionally biased region" description="Low complexity" evidence="1">
    <location>
        <begin position="1117"/>
        <end position="1135"/>
    </location>
</feature>
<dbReference type="GO" id="GO:0000127">
    <property type="term" value="C:transcription factor TFIIIC complex"/>
    <property type="evidence" value="ECO:0007669"/>
    <property type="project" value="InterPro"/>
</dbReference>
<keyword evidence="4" id="KW-1185">Reference proteome</keyword>
<sequence length="1980" mass="201996">MSGAPPHAAAGGAVPATTLDVVPMPLPVCLADEAWLYNAPAFHSAVVWSDDNVLAVAAGTTVVLVSPADLGGARHYVALPQPAAPTAAQVKKGSKPAEDKEPAAGCRPRRAAASATLPLAMLAEGDGGAVLARAVAWSPASCAPGAGCLLAVLSSDHKVHIYGPGPTQSHSRWGVCQDLTAALRPHLERGGWADADPPATAEAAAALRLRGGGGGGGRKRQAPEAAAAAGGGKAAAPRGKLRRVAGESKQAHGIKSEPEQPDSELEDDLGDEGPLATPDDGDGRRQHKQQHTGPKPPAPAPAAGADPKKRGRPPKNKAAAAVAEAAGAAGTAAAGGAGQVFSEGMRVEVTNDEEGLRGCWFTGRVLQLHGSYALVEYDELHSDEEGTMKLREWFPIPDALFSTGRQRHTGRSGGPKPGGGYEVHEGGGYAIRPPPPDEIADLQAPPAAGDHAEVFWDGGWWICPLAAASPAHVTAAIPGEPEPVTVPLDGVRRVTMWLPEACSWGLAVVLPPDAPGGGAAGKGGGAAAAAIATEGEQQQKQAEAKRQERAQRKEEERRRKERQQAKAGREAAAAAARAAAAAKGPVDDGVEDDKEGHEEARTGLGIGSAGGGAARPGQRAAAASARRRAALAAAGDDEDSERTGGGGKRRGPPARRRRASDESGSSDWKASDDDDDEEEEVEEEEEEEEDDFESDLVAGSDEEGARRGRRGRGGGRGGGRPTKLMQLAAAARGAGRRPAGGRRGGEEEDEDFEEGAPAGGRGKSELGGDEDGVPPPGEEEQWEFEEFEVPADLAADTFTRLQPSLQPCDKKTWTKAAPQMVLHRFLELRAALEPAQVPRYAKGQHLRNHDLRIFNQARAEFDALHGAALAQHAPAMTEKELTKAVKALIRQRVIKSKAGAGAGAGGKAVNVVATGRAGIREEAGGKVRGGAGKGGGDGGKGRGASVMLPAIASEAAAAEVSFLENPLLAVARASAAAAAAEAGAAASAAAAAPARSDAAAAVAAAQRVHEARALKGDELERSWHLQGSEAAPFVEQSLTVSLVHVASEAGGAAQYVRFSAPPAQQRTLLYASDFAREFGAINGAAVDNAVYEARRRFVAPTALAWSQTCCRPAAASAGAGRQQPRGGAAASTSRGAGAGAGERCCLLAVATRSGHVQLWRCAVPSLERPRGAEEGQQQQGQQRRQAGSDQQGDDEDDGGAAEQRESNGCTEGPAVSGFVPDDPLPAAPALEYIGAARAHAGGVTALSWAVVPAGAAAALGRGSSAGGGGGSGSRPVFFLPRRCEEGDILVLATAADDGAAKLWCVDPWASAATSAMQSLGVTLPPDQARVLSLDLCVAPAGPPDGSGAPEAGGPRGGNSGAEGAWQLLLGAGKALGSVSVWRSAPFDAAGATPRGLAERVAGGARSEAAGAHGCAGVTGVILDPWAPGAVTCCLAGRLAAWRLAPSGELLPHGAAGGSSGAEGEPAPPARLNPHGRRPGGGAAAARRDRLPLLGVAASGNRLVVAAVRSVGGPQPEQDGAAAGGGGDGKKSNMSYNRIARAWLQLVLAPSCSQGGGGGAAGGARGRGLPHGMLRALAALPLQPPPAAAMWDVMSGVALAGWRAVELPGQGAQEQRPGPPQGGGASAHHAARQQRRVRQRRLREAEVTAQWDALHAAAEQLAARCPNGVESAPLTLADAPAWRALRAGAALRRSLLRLWMGPQQVARDFPPAAGQLQGELLLLEMLLTQRHMWQALTECDDHCNGADGGGAGKLSGPGQQQQQQRQQQQQVKGKDKGKALASHNARAQQQQQQQPQQAGAAAAAASKLLPRLLMADWCSLHIHDPSFNKDLIPHVAATYVSARTDPVVPPQPPPAREPNPFGAQLPGVAVAGLGPQAALQAEVALEPAGEIAAGPAAAQVLRVPRCASTLRVCVAPSPWRCGLCERRYLAAPTRGAGAEAEDVPRCLVCGVRLSKGPAVAGALEQPALVLGPPSRVVARLP</sequence>
<evidence type="ECO:0000313" key="3">
    <source>
        <dbReference type="EMBL" id="KIZ03120.1"/>
    </source>
</evidence>
<evidence type="ECO:0000313" key="4">
    <source>
        <dbReference type="Proteomes" id="UP000054498"/>
    </source>
</evidence>
<feature type="region of interest" description="Disordered" evidence="1">
    <location>
        <begin position="403"/>
        <end position="422"/>
    </location>
</feature>
<evidence type="ECO:0000259" key="2">
    <source>
        <dbReference type="SMART" id="SM00743"/>
    </source>
</evidence>
<feature type="compositionally biased region" description="Low complexity" evidence="1">
    <location>
        <begin position="570"/>
        <end position="584"/>
    </location>
</feature>
<dbReference type="InterPro" id="IPR024761">
    <property type="entry name" value="TFIIIC_delta_N"/>
</dbReference>
<accession>A0A0D2MJF1</accession>
<dbReference type="CDD" id="cd20405">
    <property type="entry name" value="Tudor_Agenet_AtDUF_rpt1_3"/>
    <property type="match status" value="1"/>
</dbReference>
<gene>
    <name evidence="3" type="ORF">MNEG_4841</name>
</gene>
<reference evidence="3 4" key="1">
    <citation type="journal article" date="2013" name="BMC Genomics">
        <title>Reconstruction of the lipid metabolism for the microalga Monoraphidium neglectum from its genome sequence reveals characteristics suitable for biofuel production.</title>
        <authorList>
            <person name="Bogen C."/>
            <person name="Al-Dilaimi A."/>
            <person name="Albersmeier A."/>
            <person name="Wichmann J."/>
            <person name="Grundmann M."/>
            <person name="Rupp O."/>
            <person name="Lauersen K.J."/>
            <person name="Blifernez-Klassen O."/>
            <person name="Kalinowski J."/>
            <person name="Goesmann A."/>
            <person name="Mussgnug J.H."/>
            <person name="Kruse O."/>
        </authorList>
    </citation>
    <scope>NUCLEOTIDE SEQUENCE [LARGE SCALE GENOMIC DNA]</scope>
    <source>
        <strain evidence="3 4">SAG 48.87</strain>
    </source>
</reference>
<dbReference type="OrthoDB" id="546900at2759"/>
<feature type="region of interest" description="Disordered" evidence="1">
    <location>
        <begin position="1168"/>
        <end position="1221"/>
    </location>
</feature>
<feature type="region of interest" description="Disordered" evidence="1">
    <location>
        <begin position="1746"/>
        <end position="1798"/>
    </location>
</feature>
<feature type="domain" description="Agenet" evidence="2">
    <location>
        <begin position="339"/>
        <end position="401"/>
    </location>
</feature>
<dbReference type="InterPro" id="IPR014002">
    <property type="entry name" value="Agenet_dom_plant"/>
</dbReference>
<dbReference type="GeneID" id="25737718"/>
<protein>
    <recommendedName>
        <fullName evidence="2">Agenet domain-containing protein</fullName>
    </recommendedName>
</protein>
<feature type="compositionally biased region" description="Gly residues" evidence="1">
    <location>
        <begin position="411"/>
        <end position="422"/>
    </location>
</feature>
<dbReference type="Proteomes" id="UP000054498">
    <property type="component" value="Unassembled WGS sequence"/>
</dbReference>
<dbReference type="Pfam" id="PF05641">
    <property type="entry name" value="Agenet"/>
    <property type="match status" value="1"/>
</dbReference>
<dbReference type="PANTHER" id="PTHR15496">
    <property type="entry name" value="GENERAL TRANSCRIPTION FACTOR 3C POLYPEPTIDE 4 FAMILY"/>
    <property type="match status" value="1"/>
</dbReference>
<feature type="compositionally biased region" description="Low complexity" evidence="1">
    <location>
        <begin position="1784"/>
        <end position="1798"/>
    </location>
</feature>
<dbReference type="Pfam" id="PF12657">
    <property type="entry name" value="TFIIIC_delta"/>
    <property type="match status" value="1"/>
</dbReference>